<dbReference type="InterPro" id="IPR000215">
    <property type="entry name" value="Serpin_fam"/>
</dbReference>
<dbReference type="PANTHER" id="PTHR11461:SF211">
    <property type="entry name" value="GH10112P-RELATED"/>
    <property type="match status" value="1"/>
</dbReference>
<dbReference type="InterPro" id="IPR023796">
    <property type="entry name" value="Serpin_dom"/>
</dbReference>
<dbReference type="AlphaFoldDB" id="A0A7R9ERL4"/>
<dbReference type="EMBL" id="OD564822">
    <property type="protein sequence ID" value="CAD7439925.1"/>
    <property type="molecule type" value="Genomic_DNA"/>
</dbReference>
<evidence type="ECO:0000256" key="4">
    <source>
        <dbReference type="RuleBase" id="RU000411"/>
    </source>
</evidence>
<evidence type="ECO:0000256" key="1">
    <source>
        <dbReference type="ARBA" id="ARBA00009500"/>
    </source>
</evidence>
<dbReference type="Gene3D" id="3.30.497.10">
    <property type="entry name" value="Antithrombin, subunit I, domain 2"/>
    <property type="match status" value="2"/>
</dbReference>
<comment type="similarity">
    <text evidence="1 4">Belongs to the serpin family.</text>
</comment>
<feature type="domain" description="Serpin" evidence="5">
    <location>
        <begin position="25"/>
        <end position="457"/>
    </location>
</feature>
<protein>
    <recommendedName>
        <fullName evidence="5">Serpin domain-containing protein</fullName>
    </recommendedName>
</protein>
<name>A0A7R9ERL4_9NEOP</name>
<dbReference type="InterPro" id="IPR023795">
    <property type="entry name" value="Serpin_CS"/>
</dbReference>
<sequence length="458" mass="52219">MKSQVCVIGTLSTDVFFKPLLDFTLNVFKEICKKDKGNTLLAVASLSQELSILYEAASTSSRQEMFQVLQFPETNREIYKSVFENMKSQFMSSKLRSGVRLFVDRKVHLENNFNETMVNYFNAKVELLNFKYPEAVATRVNSWVDQLTHRIIHTIVDKAWVRQEKHKSKVNAVRMRYLRNACGETRNDRVSNEWVLKECGLKGNTIGQCERSVLRWFGHVERISVNRVTKQIYEDDIKSDAPSLILATAMYFKGKWKIPFLQEATSNEPFSVSPEESIEVPTMYVVGDFQISESSQLKTTFVKIPYQDPLLYMIVALPDKDTPLDVVLEAMKVWPSNESMNNFETRPMEILLPRFVVESSVELVPILQETGLKLLFSSGSELTNMSPDGDLTIGSVRQKARLEVNEEGSTAGVAAAGSFSWKIANDLFRLKVDRPFLFVILGEGYQVPLFLGRVVRPQ</sequence>
<accession>A0A7R9ERL4</accession>
<dbReference type="CDD" id="cd00172">
    <property type="entry name" value="serpin"/>
    <property type="match status" value="1"/>
</dbReference>
<keyword evidence="2" id="KW-0646">Protease inhibitor</keyword>
<keyword evidence="3" id="KW-0722">Serine protease inhibitor</keyword>
<reference evidence="6" key="1">
    <citation type="submission" date="2020-11" db="EMBL/GenBank/DDBJ databases">
        <authorList>
            <person name="Tran Van P."/>
        </authorList>
    </citation>
    <scope>NUCLEOTIDE SEQUENCE</scope>
</reference>
<proteinExistence type="inferred from homology"/>
<dbReference type="InterPro" id="IPR042185">
    <property type="entry name" value="Serpin_sf_2"/>
</dbReference>
<dbReference type="PROSITE" id="PS00284">
    <property type="entry name" value="SERPIN"/>
    <property type="match status" value="1"/>
</dbReference>
<gene>
    <name evidence="6" type="ORF">TBIB3V08_LOCUS2464</name>
</gene>
<evidence type="ECO:0000256" key="3">
    <source>
        <dbReference type="ARBA" id="ARBA00022900"/>
    </source>
</evidence>
<dbReference type="InterPro" id="IPR036186">
    <property type="entry name" value="Serpin_sf"/>
</dbReference>
<dbReference type="Pfam" id="PF00079">
    <property type="entry name" value="Serpin"/>
    <property type="match status" value="2"/>
</dbReference>
<dbReference type="Gene3D" id="2.10.310.10">
    <property type="entry name" value="Serpins superfamily"/>
    <property type="match status" value="1"/>
</dbReference>
<dbReference type="Gene3D" id="2.30.39.10">
    <property type="entry name" value="Alpha-1-antitrypsin, domain 1"/>
    <property type="match status" value="1"/>
</dbReference>
<dbReference type="GO" id="GO:0005615">
    <property type="term" value="C:extracellular space"/>
    <property type="evidence" value="ECO:0007669"/>
    <property type="project" value="InterPro"/>
</dbReference>
<evidence type="ECO:0000259" key="5">
    <source>
        <dbReference type="SMART" id="SM00093"/>
    </source>
</evidence>
<evidence type="ECO:0000256" key="2">
    <source>
        <dbReference type="ARBA" id="ARBA00022690"/>
    </source>
</evidence>
<dbReference type="SUPFAM" id="SSF56574">
    <property type="entry name" value="Serpins"/>
    <property type="match status" value="1"/>
</dbReference>
<organism evidence="6">
    <name type="scientific">Timema bartmani</name>
    <dbReference type="NCBI Taxonomy" id="61472"/>
    <lineage>
        <taxon>Eukaryota</taxon>
        <taxon>Metazoa</taxon>
        <taxon>Ecdysozoa</taxon>
        <taxon>Arthropoda</taxon>
        <taxon>Hexapoda</taxon>
        <taxon>Insecta</taxon>
        <taxon>Pterygota</taxon>
        <taxon>Neoptera</taxon>
        <taxon>Polyneoptera</taxon>
        <taxon>Phasmatodea</taxon>
        <taxon>Timematodea</taxon>
        <taxon>Timematoidea</taxon>
        <taxon>Timematidae</taxon>
        <taxon>Timema</taxon>
    </lineage>
</organism>
<dbReference type="PANTHER" id="PTHR11461">
    <property type="entry name" value="SERINE PROTEASE INHIBITOR, SERPIN"/>
    <property type="match status" value="1"/>
</dbReference>
<evidence type="ECO:0000313" key="6">
    <source>
        <dbReference type="EMBL" id="CAD7439925.1"/>
    </source>
</evidence>
<dbReference type="GO" id="GO:0004867">
    <property type="term" value="F:serine-type endopeptidase inhibitor activity"/>
    <property type="evidence" value="ECO:0007669"/>
    <property type="project" value="UniProtKB-KW"/>
</dbReference>
<dbReference type="InterPro" id="IPR042178">
    <property type="entry name" value="Serpin_sf_1"/>
</dbReference>
<dbReference type="SMART" id="SM00093">
    <property type="entry name" value="SERPIN"/>
    <property type="match status" value="1"/>
</dbReference>